<gene>
    <name evidence="3" type="ORF">HLI_03450</name>
</gene>
<feature type="domain" description="NodB homology" evidence="2">
    <location>
        <begin position="49"/>
        <end position="232"/>
    </location>
</feature>
<proteinExistence type="predicted"/>
<dbReference type="Proteomes" id="UP000287756">
    <property type="component" value="Chromosome"/>
</dbReference>
<dbReference type="GO" id="GO:0016810">
    <property type="term" value="F:hydrolase activity, acting on carbon-nitrogen (but not peptide) bonds"/>
    <property type="evidence" value="ECO:0007669"/>
    <property type="project" value="InterPro"/>
</dbReference>
<evidence type="ECO:0000256" key="1">
    <source>
        <dbReference type="SAM" id="SignalP"/>
    </source>
</evidence>
<dbReference type="Gene3D" id="3.20.20.370">
    <property type="entry name" value="Glycoside hydrolase/deacetylase"/>
    <property type="match status" value="1"/>
</dbReference>
<accession>A0A410M9B8</accession>
<feature type="chain" id="PRO_5019267261" evidence="1">
    <location>
        <begin position="26"/>
        <end position="249"/>
    </location>
</feature>
<dbReference type="InterPro" id="IPR050248">
    <property type="entry name" value="Polysacc_deacetylase_ArnD"/>
</dbReference>
<dbReference type="InterPro" id="IPR011330">
    <property type="entry name" value="Glyco_hydro/deAcase_b/a-brl"/>
</dbReference>
<dbReference type="EMBL" id="CP026118">
    <property type="protein sequence ID" value="QAS51334.1"/>
    <property type="molecule type" value="Genomic_DNA"/>
</dbReference>
<dbReference type="CDD" id="cd10917">
    <property type="entry name" value="CE4_NodB_like_6s_7s"/>
    <property type="match status" value="1"/>
</dbReference>
<dbReference type="AlphaFoldDB" id="A0A410M9B8"/>
<evidence type="ECO:0000313" key="3">
    <source>
        <dbReference type="EMBL" id="QAS51334.1"/>
    </source>
</evidence>
<dbReference type="OrthoDB" id="9812065at2"/>
<name>A0A410M9B8_9BACI</name>
<dbReference type="RefSeq" id="WP_128523082.1">
    <property type="nucleotide sequence ID" value="NZ_CANLVY010000003.1"/>
</dbReference>
<dbReference type="KEGG" id="hli:HLI_03450"/>
<dbReference type="InterPro" id="IPR002509">
    <property type="entry name" value="NODB_dom"/>
</dbReference>
<dbReference type="SUPFAM" id="SSF88713">
    <property type="entry name" value="Glycoside hydrolase/deacetylase"/>
    <property type="match status" value="1"/>
</dbReference>
<evidence type="ECO:0000259" key="2">
    <source>
        <dbReference type="PROSITE" id="PS51677"/>
    </source>
</evidence>
<dbReference type="Pfam" id="PF01522">
    <property type="entry name" value="Polysacc_deac_1"/>
    <property type="match status" value="1"/>
</dbReference>
<dbReference type="PANTHER" id="PTHR10587">
    <property type="entry name" value="GLYCOSYL TRANSFERASE-RELATED"/>
    <property type="match status" value="1"/>
</dbReference>
<organism evidence="3 4">
    <name type="scientific">Halobacillus litoralis</name>
    <dbReference type="NCBI Taxonomy" id="45668"/>
    <lineage>
        <taxon>Bacteria</taxon>
        <taxon>Bacillati</taxon>
        <taxon>Bacillota</taxon>
        <taxon>Bacilli</taxon>
        <taxon>Bacillales</taxon>
        <taxon>Bacillaceae</taxon>
        <taxon>Halobacillus</taxon>
    </lineage>
</organism>
<keyword evidence="1" id="KW-0732">Signal</keyword>
<protein>
    <submittedName>
        <fullName evidence="3">Chitooligosaccharide deacetylase</fullName>
    </submittedName>
</protein>
<dbReference type="GO" id="GO:0005975">
    <property type="term" value="P:carbohydrate metabolic process"/>
    <property type="evidence" value="ECO:0007669"/>
    <property type="project" value="InterPro"/>
</dbReference>
<evidence type="ECO:0000313" key="4">
    <source>
        <dbReference type="Proteomes" id="UP000287756"/>
    </source>
</evidence>
<feature type="signal peptide" evidence="1">
    <location>
        <begin position="1"/>
        <end position="25"/>
    </location>
</feature>
<reference evidence="3 4" key="1">
    <citation type="submission" date="2018-01" db="EMBL/GenBank/DDBJ databases">
        <title>The whole genome sequencing and assembly of Halobacillus litoralis ERB031 strain.</title>
        <authorList>
            <person name="Lee S.-J."/>
            <person name="Park M.-K."/>
            <person name="Kim J.-Y."/>
            <person name="Lee Y.-J."/>
            <person name="Yi H."/>
            <person name="Bahn Y.-S."/>
            <person name="Kim J.F."/>
            <person name="Lee D.-W."/>
        </authorList>
    </citation>
    <scope>NUCLEOTIDE SEQUENCE [LARGE SCALE GENOMIC DNA]</scope>
    <source>
        <strain evidence="3 4">ERB 031</strain>
    </source>
</reference>
<dbReference type="PROSITE" id="PS51677">
    <property type="entry name" value="NODB"/>
    <property type="match status" value="1"/>
</dbReference>
<sequence>MLRLAFISLGIILLLLCNLPITSHAASSHYPLQIKFPEYMLYQGQVQQKVIALTFDDGPDQRYTPEILDILKKHDVKATFFLMGSRVAKHSGVAQRIAAEGHAIGNHTYWHPNLAESNIRNMEWEISKTQEQILKATGEESHWFRAPYGALNEKQVLMLGNLNYKGIGWSIDTQDWRAPGKESIKDEVISKIHPGAIILMHNAGHWTQDLSGTVDSVDELIPLLKSLGYQFVTVPQMWEINNGGKVPIE</sequence>